<dbReference type="PANTHER" id="PTHR30347">
    <property type="entry name" value="POTASSIUM CHANNEL RELATED"/>
    <property type="match status" value="1"/>
</dbReference>
<dbReference type="Gene3D" id="3.30.70.100">
    <property type="match status" value="1"/>
</dbReference>
<evidence type="ECO:0000313" key="12">
    <source>
        <dbReference type="EMBL" id="EKE69863.1"/>
    </source>
</evidence>
<evidence type="ECO:0000256" key="4">
    <source>
        <dbReference type="ARBA" id="ARBA00022692"/>
    </source>
</evidence>
<keyword evidence="7 8" id="KW-0472">Membrane</keyword>
<dbReference type="GO" id="GO:0005886">
    <property type="term" value="C:plasma membrane"/>
    <property type="evidence" value="ECO:0007669"/>
    <property type="project" value="UniProtKB-SubCell"/>
</dbReference>
<dbReference type="RefSeq" id="WP_008485685.1">
    <property type="nucleotide sequence ID" value="NZ_AMRI01000022.1"/>
</dbReference>
<evidence type="ECO:0000256" key="6">
    <source>
        <dbReference type="ARBA" id="ARBA00022989"/>
    </source>
</evidence>
<proteinExistence type="inferred from homology"/>
<keyword evidence="5" id="KW-0732">Signal</keyword>
<name>K2J460_9GAMM</name>
<evidence type="ECO:0000256" key="2">
    <source>
        <dbReference type="ARBA" id="ARBA00008017"/>
    </source>
</evidence>
<dbReference type="eggNOG" id="COG3264">
    <property type="taxonomic scope" value="Bacteria"/>
</dbReference>
<dbReference type="STRING" id="745411.B3C1_14285"/>
<dbReference type="PANTHER" id="PTHR30347:SF9">
    <property type="entry name" value="MINICONDUCTANCE MECHANOSENSITIVE CHANNEL MSCM"/>
    <property type="match status" value="1"/>
</dbReference>
<comment type="similarity">
    <text evidence="2">Belongs to the MscS (TC 1.A.23) family.</text>
</comment>
<keyword evidence="4 8" id="KW-0812">Transmembrane</keyword>
<feature type="transmembrane region" description="Helical" evidence="8">
    <location>
        <begin position="126"/>
        <end position="155"/>
    </location>
</feature>
<feature type="non-terminal residue" evidence="12">
    <location>
        <position position="1"/>
    </location>
</feature>
<dbReference type="Pfam" id="PF00924">
    <property type="entry name" value="MS_channel_2nd"/>
    <property type="match status" value="1"/>
</dbReference>
<dbReference type="PROSITE" id="PS01246">
    <property type="entry name" value="UPF0003"/>
    <property type="match status" value="1"/>
</dbReference>
<evidence type="ECO:0000259" key="9">
    <source>
        <dbReference type="Pfam" id="PF00924"/>
    </source>
</evidence>
<dbReference type="FunFam" id="1.10.287.1260:FF:000002">
    <property type="entry name" value="Potassium efflux system KefA"/>
    <property type="match status" value="1"/>
</dbReference>
<feature type="domain" description="Mechanosensitive ion channel transmembrane helices 2/3" evidence="11">
    <location>
        <begin position="100"/>
        <end position="141"/>
    </location>
</feature>
<dbReference type="InterPro" id="IPR006686">
    <property type="entry name" value="MscS_channel_CS"/>
</dbReference>
<dbReference type="InterPro" id="IPR052702">
    <property type="entry name" value="MscS-like_channel"/>
</dbReference>
<reference evidence="12 13" key="1">
    <citation type="journal article" date="2012" name="J. Bacteriol.">
        <title>Genome Sequence of Gallaecimonas xiamenensis Type Strain 3-C-1.</title>
        <authorList>
            <person name="Lai Q."/>
            <person name="Wang L."/>
            <person name="Wang W."/>
            <person name="Shao Z."/>
        </authorList>
    </citation>
    <scope>NUCLEOTIDE SEQUENCE [LARGE SCALE GENOMIC DNA]</scope>
    <source>
        <strain evidence="12 13">3-C-1</strain>
    </source>
</reference>
<feature type="domain" description="Mechanosensitive ion channel MscS C-terminal" evidence="10">
    <location>
        <begin position="218"/>
        <end position="298"/>
    </location>
</feature>
<dbReference type="EMBL" id="AMRI01000022">
    <property type="protein sequence ID" value="EKE69863.1"/>
    <property type="molecule type" value="Genomic_DNA"/>
</dbReference>
<evidence type="ECO:0000313" key="13">
    <source>
        <dbReference type="Proteomes" id="UP000006755"/>
    </source>
</evidence>
<feature type="transmembrane region" description="Helical" evidence="8">
    <location>
        <begin position="55"/>
        <end position="73"/>
    </location>
</feature>
<dbReference type="InterPro" id="IPR049278">
    <property type="entry name" value="MS_channel_C"/>
</dbReference>
<dbReference type="Proteomes" id="UP000006755">
    <property type="component" value="Unassembled WGS sequence"/>
</dbReference>
<evidence type="ECO:0000256" key="5">
    <source>
        <dbReference type="ARBA" id="ARBA00022729"/>
    </source>
</evidence>
<dbReference type="InterPro" id="IPR011066">
    <property type="entry name" value="MscS_channel_C_sf"/>
</dbReference>
<evidence type="ECO:0000256" key="7">
    <source>
        <dbReference type="ARBA" id="ARBA00023136"/>
    </source>
</evidence>
<comment type="caution">
    <text evidence="12">The sequence shown here is derived from an EMBL/GenBank/DDBJ whole genome shotgun (WGS) entry which is preliminary data.</text>
</comment>
<dbReference type="InterPro" id="IPR010920">
    <property type="entry name" value="LSM_dom_sf"/>
</dbReference>
<dbReference type="Gene3D" id="2.30.30.60">
    <property type="match status" value="1"/>
</dbReference>
<dbReference type="InterPro" id="IPR011014">
    <property type="entry name" value="MscS_channel_TM-2"/>
</dbReference>
<evidence type="ECO:0000256" key="1">
    <source>
        <dbReference type="ARBA" id="ARBA00004651"/>
    </source>
</evidence>
<dbReference type="InterPro" id="IPR049142">
    <property type="entry name" value="MS_channel_1st"/>
</dbReference>
<comment type="subcellular location">
    <subcellularLocation>
        <location evidence="1">Cell membrane</location>
        <topology evidence="1">Multi-pass membrane protein</topology>
    </subcellularLocation>
</comment>
<dbReference type="InterPro" id="IPR006685">
    <property type="entry name" value="MscS_channel_2nd"/>
</dbReference>
<evidence type="ECO:0000259" key="10">
    <source>
        <dbReference type="Pfam" id="PF21082"/>
    </source>
</evidence>
<protein>
    <submittedName>
        <fullName evidence="12">Transporter</fullName>
    </submittedName>
</protein>
<evidence type="ECO:0000256" key="3">
    <source>
        <dbReference type="ARBA" id="ARBA00022475"/>
    </source>
</evidence>
<sequence length="319" mass="35168">SQSIALMRTLFKLVAVISLLALWSSMYDSLSYFEHVNLWHVTTTIDGEEQDVPVTLMALIWALLAITLTVIGSRNLPGLLELALLQRMRLTPGTGFAITTVSRYLVIVVGVVTTFGLLGIEWSKAQWLVAALTVGLGFGLQEIFANFVSGLIILFEKPIRIGDTVTIRDLSGTVTRINTRATTIVDWDHKEIIVPNKAFITEQLVNWSLSDPVTRLIIRISVNHGADTDLVQKLMLEAAGHCHMVLDLPEPSAYLLGIGPSSLDFELRAFVGDTDNRLRTCHALYSDIHRRLQAQGIKLAWPKLDVNLLQPAPGAAPRA</sequence>
<dbReference type="Pfam" id="PF21082">
    <property type="entry name" value="MS_channel_3rd"/>
    <property type="match status" value="1"/>
</dbReference>
<feature type="domain" description="Mechanosensitive ion channel MscS" evidence="9">
    <location>
        <begin position="143"/>
        <end position="208"/>
    </location>
</feature>
<evidence type="ECO:0000259" key="11">
    <source>
        <dbReference type="Pfam" id="PF21088"/>
    </source>
</evidence>
<dbReference type="SUPFAM" id="SSF82861">
    <property type="entry name" value="Mechanosensitive channel protein MscS (YggB), transmembrane region"/>
    <property type="match status" value="1"/>
</dbReference>
<gene>
    <name evidence="12" type="ORF">B3C1_14285</name>
</gene>
<dbReference type="AlphaFoldDB" id="K2J460"/>
<dbReference type="OrthoDB" id="9799209at2"/>
<dbReference type="Pfam" id="PF21088">
    <property type="entry name" value="MS_channel_1st"/>
    <property type="match status" value="1"/>
</dbReference>
<evidence type="ECO:0000256" key="8">
    <source>
        <dbReference type="SAM" id="Phobius"/>
    </source>
</evidence>
<accession>K2J460</accession>
<dbReference type="GO" id="GO:0008381">
    <property type="term" value="F:mechanosensitive monoatomic ion channel activity"/>
    <property type="evidence" value="ECO:0007669"/>
    <property type="project" value="UniProtKB-ARBA"/>
</dbReference>
<feature type="transmembrane region" description="Helical" evidence="8">
    <location>
        <begin position="94"/>
        <end position="120"/>
    </location>
</feature>
<dbReference type="SUPFAM" id="SSF82689">
    <property type="entry name" value="Mechanosensitive channel protein MscS (YggB), C-terminal domain"/>
    <property type="match status" value="1"/>
</dbReference>
<dbReference type="PATRIC" id="fig|745411.4.peg.2808"/>
<dbReference type="InterPro" id="IPR023408">
    <property type="entry name" value="MscS_beta-dom_sf"/>
</dbReference>
<keyword evidence="13" id="KW-1185">Reference proteome</keyword>
<organism evidence="12 13">
    <name type="scientific">Gallaecimonas xiamenensis 3-C-1</name>
    <dbReference type="NCBI Taxonomy" id="745411"/>
    <lineage>
        <taxon>Bacteria</taxon>
        <taxon>Pseudomonadati</taxon>
        <taxon>Pseudomonadota</taxon>
        <taxon>Gammaproteobacteria</taxon>
        <taxon>Enterobacterales</taxon>
        <taxon>Gallaecimonadaceae</taxon>
        <taxon>Gallaecimonas</taxon>
    </lineage>
</organism>
<keyword evidence="3" id="KW-1003">Cell membrane</keyword>
<dbReference type="SUPFAM" id="SSF50182">
    <property type="entry name" value="Sm-like ribonucleoproteins"/>
    <property type="match status" value="1"/>
</dbReference>
<dbReference type="Gene3D" id="1.10.287.1260">
    <property type="match status" value="1"/>
</dbReference>
<keyword evidence="6 8" id="KW-1133">Transmembrane helix</keyword>